<proteinExistence type="predicted"/>
<dbReference type="InterPro" id="IPR036732">
    <property type="entry name" value="AFP_Neu5c_C_sf"/>
</dbReference>
<dbReference type="InterPro" id="IPR051690">
    <property type="entry name" value="PseI-like"/>
</dbReference>
<dbReference type="SUPFAM" id="SSF51569">
    <property type="entry name" value="Aldolase"/>
    <property type="match status" value="1"/>
</dbReference>
<dbReference type="InterPro" id="IPR006190">
    <property type="entry name" value="SAF_AFP_Neu5Ac"/>
</dbReference>
<dbReference type="InterPro" id="IPR013785">
    <property type="entry name" value="Aldolase_TIM"/>
</dbReference>
<dbReference type="Gene3D" id="3.90.1210.10">
    <property type="entry name" value="Antifreeze-like/N-acetylneuraminic acid synthase C-terminal domain"/>
    <property type="match status" value="1"/>
</dbReference>
<name>A0A4V1ZCJ7_9BACT</name>
<comment type="caution">
    <text evidence="2">The sequence shown here is derived from an EMBL/GenBank/DDBJ whole genome shotgun (WGS) entry which is preliminary data.</text>
</comment>
<dbReference type="OrthoDB" id="9814210at2"/>
<dbReference type="SMART" id="SM00858">
    <property type="entry name" value="SAF"/>
    <property type="match status" value="1"/>
</dbReference>
<dbReference type="EC" id="2.5.1.97" evidence="2"/>
<keyword evidence="2" id="KW-0808">Transferase</keyword>
<dbReference type="Proteomes" id="UP000293162">
    <property type="component" value="Unassembled WGS sequence"/>
</dbReference>
<dbReference type="InterPro" id="IPR013974">
    <property type="entry name" value="SAF"/>
</dbReference>
<dbReference type="SUPFAM" id="SSF51269">
    <property type="entry name" value="AFP III-like domain"/>
    <property type="match status" value="1"/>
</dbReference>
<dbReference type="InterPro" id="IPR057736">
    <property type="entry name" value="SAF_PseI/NeuA/NeuB"/>
</dbReference>
<accession>A0A4V1ZCJ7</accession>
<dbReference type="Gene3D" id="3.20.20.70">
    <property type="entry name" value="Aldolase class I"/>
    <property type="match status" value="1"/>
</dbReference>
<gene>
    <name evidence="2" type="primary">pseI</name>
    <name evidence="2" type="ORF">EWM59_24765</name>
</gene>
<evidence type="ECO:0000313" key="3">
    <source>
        <dbReference type="Proteomes" id="UP000293162"/>
    </source>
</evidence>
<dbReference type="NCBIfam" id="TIGR03586">
    <property type="entry name" value="PseI"/>
    <property type="match status" value="1"/>
</dbReference>
<dbReference type="CDD" id="cd11615">
    <property type="entry name" value="SAF_NeuB_like"/>
    <property type="match status" value="1"/>
</dbReference>
<dbReference type="EMBL" id="SEWF01000066">
    <property type="protein sequence ID" value="RYU92900.1"/>
    <property type="molecule type" value="Genomic_DNA"/>
</dbReference>
<dbReference type="InterPro" id="IPR013132">
    <property type="entry name" value="PseI/NeuA/B-like_N"/>
</dbReference>
<organism evidence="2 3">
    <name type="scientific">Emticicia agri</name>
    <dbReference type="NCBI Taxonomy" id="2492393"/>
    <lineage>
        <taxon>Bacteria</taxon>
        <taxon>Pseudomonadati</taxon>
        <taxon>Bacteroidota</taxon>
        <taxon>Cytophagia</taxon>
        <taxon>Cytophagales</taxon>
        <taxon>Leadbetterellaceae</taxon>
        <taxon>Emticicia</taxon>
    </lineage>
</organism>
<reference evidence="2 3" key="1">
    <citation type="submission" date="2019-02" db="EMBL/GenBank/DDBJ databases">
        <title>Bacterial novel species Emticicia sp. 17J42-9 isolated from soil.</title>
        <authorList>
            <person name="Jung H.-Y."/>
        </authorList>
    </citation>
    <scope>NUCLEOTIDE SEQUENCE [LARGE SCALE GENOMIC DNA]</scope>
    <source>
        <strain evidence="2 3">17J42-9</strain>
    </source>
</reference>
<dbReference type="AlphaFoldDB" id="A0A4V1ZCJ7"/>
<protein>
    <submittedName>
        <fullName evidence="2">Pseudaminic acid synthase</fullName>
        <ecNumber evidence="2">2.5.1.97</ecNumber>
    </submittedName>
</protein>
<dbReference type="PROSITE" id="PS50844">
    <property type="entry name" value="AFP_LIKE"/>
    <property type="match status" value="1"/>
</dbReference>
<keyword evidence="3" id="KW-1185">Reference proteome</keyword>
<dbReference type="Pfam" id="PF08666">
    <property type="entry name" value="SAF"/>
    <property type="match status" value="1"/>
</dbReference>
<evidence type="ECO:0000259" key="1">
    <source>
        <dbReference type="PROSITE" id="PS50844"/>
    </source>
</evidence>
<feature type="domain" description="AFP-like" evidence="1">
    <location>
        <begin position="291"/>
        <end position="347"/>
    </location>
</feature>
<evidence type="ECO:0000313" key="2">
    <source>
        <dbReference type="EMBL" id="RYU92900.1"/>
    </source>
</evidence>
<sequence length="347" mass="38711">MKIGNYNIGQNYKPFIIAEMSGNHNHSLERALKIIEVAAACGADALKLQTYTADTITINERGGLFDIEDKTSLWQGRNLYELYQEAYTPWEWHEAMFKCAADNNIIIFSTPFDDTAVDFLENLNTPAHKIASFENNHHPLLKKVARTGKPVIMSTGASSLANLDESVAVLRENGCKDLVLLKCTSNYPASPENSNVRTIPHLRDLFQCEIGLSDHTMGIGVPCASVTLGATVIEKHFCLSRAEGGVDSAFSLEPDELKLLVIETERAWQSLGQVQYGVQESEKKSLLFKRSIYVVKDIKAGEVFTEENIRVIRPGDGIHPRYYESLLGKMATTDYEKGKPLINRQIL</sequence>
<dbReference type="Pfam" id="PF03102">
    <property type="entry name" value="NeuB"/>
    <property type="match status" value="1"/>
</dbReference>
<dbReference type="PANTHER" id="PTHR42966">
    <property type="entry name" value="N-ACETYLNEURAMINATE SYNTHASE"/>
    <property type="match status" value="1"/>
</dbReference>
<dbReference type="InterPro" id="IPR020030">
    <property type="entry name" value="Pseudaminic_synth_PseI"/>
</dbReference>
<dbReference type="PANTHER" id="PTHR42966:SF2">
    <property type="entry name" value="PSEUDAMINIC ACID SYNTHASE"/>
    <property type="match status" value="1"/>
</dbReference>
<dbReference type="RefSeq" id="WP_130023927.1">
    <property type="nucleotide sequence ID" value="NZ_SEWF01000066.1"/>
</dbReference>
<dbReference type="GO" id="GO:0016051">
    <property type="term" value="P:carbohydrate biosynthetic process"/>
    <property type="evidence" value="ECO:0007669"/>
    <property type="project" value="InterPro"/>
</dbReference>
<dbReference type="GO" id="GO:0047444">
    <property type="term" value="F:N-acylneuraminate-9-phosphate synthase activity"/>
    <property type="evidence" value="ECO:0007669"/>
    <property type="project" value="TreeGrafter"/>
</dbReference>